<dbReference type="PANTHER" id="PTHR45527:SF1">
    <property type="entry name" value="FATTY ACID SYNTHASE"/>
    <property type="match status" value="1"/>
</dbReference>
<dbReference type="PROSITE" id="PS00455">
    <property type="entry name" value="AMP_BINDING"/>
    <property type="match status" value="2"/>
</dbReference>
<evidence type="ECO:0000256" key="3">
    <source>
        <dbReference type="ARBA" id="ARBA00022553"/>
    </source>
</evidence>
<dbReference type="Gene3D" id="1.10.1200.10">
    <property type="entry name" value="ACP-like"/>
    <property type="match status" value="1"/>
</dbReference>
<keyword evidence="7" id="KW-1185">Reference proteome</keyword>
<dbReference type="RefSeq" id="WP_190215131.1">
    <property type="nucleotide sequence ID" value="NZ_BNBO01000069.1"/>
</dbReference>
<protein>
    <recommendedName>
        <fullName evidence="5">Carrier domain-containing protein</fullName>
    </recommendedName>
</protein>
<dbReference type="GO" id="GO:0008610">
    <property type="term" value="P:lipid biosynthetic process"/>
    <property type="evidence" value="ECO:0007669"/>
    <property type="project" value="UniProtKB-ARBA"/>
</dbReference>
<dbReference type="InterPro" id="IPR036736">
    <property type="entry name" value="ACP-like_sf"/>
</dbReference>
<dbReference type="InterPro" id="IPR023213">
    <property type="entry name" value="CAT-like_dom_sf"/>
</dbReference>
<dbReference type="PANTHER" id="PTHR45527">
    <property type="entry name" value="NONRIBOSOMAL PEPTIDE SYNTHETASE"/>
    <property type="match status" value="1"/>
</dbReference>
<dbReference type="Proteomes" id="UP000617734">
    <property type="component" value="Unassembled WGS sequence"/>
</dbReference>
<evidence type="ECO:0000256" key="2">
    <source>
        <dbReference type="ARBA" id="ARBA00022450"/>
    </source>
</evidence>
<comment type="cofactor">
    <cofactor evidence="1">
        <name>pantetheine 4'-phosphate</name>
        <dbReference type="ChEBI" id="CHEBI:47942"/>
    </cofactor>
</comment>
<dbReference type="EMBL" id="BNBO01000069">
    <property type="protein sequence ID" value="GHH83908.1"/>
    <property type="molecule type" value="Genomic_DNA"/>
</dbReference>
<feature type="region of interest" description="Disordered" evidence="4">
    <location>
        <begin position="640"/>
        <end position="661"/>
    </location>
</feature>
<dbReference type="Gene3D" id="2.30.38.10">
    <property type="entry name" value="Luciferase, Domain 3"/>
    <property type="match status" value="1"/>
</dbReference>
<dbReference type="InterPro" id="IPR009081">
    <property type="entry name" value="PP-bd_ACP"/>
</dbReference>
<dbReference type="Pfam" id="PF00501">
    <property type="entry name" value="AMP-binding"/>
    <property type="match status" value="2"/>
</dbReference>
<proteinExistence type="predicted"/>
<evidence type="ECO:0000256" key="1">
    <source>
        <dbReference type="ARBA" id="ARBA00001957"/>
    </source>
</evidence>
<dbReference type="GeneID" id="95357459"/>
<name>A0A919L4P5_9ACTN</name>
<reference evidence="6" key="2">
    <citation type="submission" date="2020-09" db="EMBL/GenBank/DDBJ databases">
        <authorList>
            <person name="Sun Q."/>
            <person name="Ohkuma M."/>
        </authorList>
    </citation>
    <scope>NUCLEOTIDE SEQUENCE</scope>
    <source>
        <strain evidence="6">JCM 4646</strain>
    </source>
</reference>
<dbReference type="Gene3D" id="3.30.559.10">
    <property type="entry name" value="Chloramphenicol acetyltransferase-like domain"/>
    <property type="match status" value="1"/>
</dbReference>
<evidence type="ECO:0000259" key="5">
    <source>
        <dbReference type="PROSITE" id="PS50075"/>
    </source>
</evidence>
<gene>
    <name evidence="6" type="ORF">GCM10018781_72080</name>
</gene>
<dbReference type="Gene3D" id="3.30.300.30">
    <property type="match status" value="2"/>
</dbReference>
<dbReference type="InterPro" id="IPR029058">
    <property type="entry name" value="AB_hydrolase_fold"/>
</dbReference>
<dbReference type="InterPro" id="IPR001242">
    <property type="entry name" value="Condensation_dom"/>
</dbReference>
<feature type="region of interest" description="Disordered" evidence="4">
    <location>
        <begin position="1633"/>
        <end position="1656"/>
    </location>
</feature>
<dbReference type="Pfam" id="PF13193">
    <property type="entry name" value="AMP-binding_C"/>
    <property type="match status" value="1"/>
</dbReference>
<comment type="caution">
    <text evidence="6">The sequence shown here is derived from an EMBL/GenBank/DDBJ whole genome shotgun (WGS) entry which is preliminary data.</text>
</comment>
<dbReference type="SUPFAM" id="SSF47336">
    <property type="entry name" value="ACP-like"/>
    <property type="match status" value="2"/>
</dbReference>
<dbReference type="NCBIfam" id="TIGR01733">
    <property type="entry name" value="AA-adenyl-dom"/>
    <property type="match status" value="2"/>
</dbReference>
<dbReference type="GO" id="GO:0043041">
    <property type="term" value="P:amino acid activation for nonribosomal peptide biosynthetic process"/>
    <property type="evidence" value="ECO:0007669"/>
    <property type="project" value="TreeGrafter"/>
</dbReference>
<feature type="domain" description="Carrier" evidence="5">
    <location>
        <begin position="570"/>
        <end position="645"/>
    </location>
</feature>
<dbReference type="InterPro" id="IPR045851">
    <property type="entry name" value="AMP-bd_C_sf"/>
</dbReference>
<dbReference type="InterPro" id="IPR020806">
    <property type="entry name" value="PKS_PP-bd"/>
</dbReference>
<dbReference type="CDD" id="cd05930">
    <property type="entry name" value="A_NRPS"/>
    <property type="match status" value="2"/>
</dbReference>
<dbReference type="SMART" id="SM00823">
    <property type="entry name" value="PKS_PP"/>
    <property type="match status" value="2"/>
</dbReference>
<evidence type="ECO:0000313" key="7">
    <source>
        <dbReference type="Proteomes" id="UP000617734"/>
    </source>
</evidence>
<dbReference type="Gene3D" id="3.40.50.980">
    <property type="match status" value="2"/>
</dbReference>
<dbReference type="GO" id="GO:0005737">
    <property type="term" value="C:cytoplasm"/>
    <property type="evidence" value="ECO:0007669"/>
    <property type="project" value="TreeGrafter"/>
</dbReference>
<feature type="domain" description="Carrier" evidence="5">
    <location>
        <begin position="1654"/>
        <end position="1729"/>
    </location>
</feature>
<dbReference type="Pfam" id="PF00668">
    <property type="entry name" value="Condensation"/>
    <property type="match status" value="1"/>
</dbReference>
<dbReference type="FunFam" id="2.30.38.10:FF:000001">
    <property type="entry name" value="Non-ribosomal peptide synthetase PvdI"/>
    <property type="match status" value="1"/>
</dbReference>
<organism evidence="6 7">
    <name type="scientific">Kitasatospora indigofera</name>
    <dbReference type="NCBI Taxonomy" id="67307"/>
    <lineage>
        <taxon>Bacteria</taxon>
        <taxon>Bacillati</taxon>
        <taxon>Actinomycetota</taxon>
        <taxon>Actinomycetes</taxon>
        <taxon>Kitasatosporales</taxon>
        <taxon>Streptomycetaceae</taxon>
        <taxon>Kitasatospora</taxon>
    </lineage>
</organism>
<dbReference type="SUPFAM" id="SSF52777">
    <property type="entry name" value="CoA-dependent acyltransferases"/>
    <property type="match status" value="2"/>
</dbReference>
<reference evidence="6" key="1">
    <citation type="journal article" date="2014" name="Int. J. Syst. Evol. Microbiol.">
        <title>Complete genome sequence of Corynebacterium casei LMG S-19264T (=DSM 44701T), isolated from a smear-ripened cheese.</title>
        <authorList>
            <consortium name="US DOE Joint Genome Institute (JGI-PGF)"/>
            <person name="Walter F."/>
            <person name="Albersmeier A."/>
            <person name="Kalinowski J."/>
            <person name="Ruckert C."/>
        </authorList>
    </citation>
    <scope>NUCLEOTIDE SEQUENCE</scope>
    <source>
        <strain evidence="6">JCM 4646</strain>
    </source>
</reference>
<feature type="region of interest" description="Disordered" evidence="4">
    <location>
        <begin position="168"/>
        <end position="213"/>
    </location>
</feature>
<dbReference type="InterPro" id="IPR010071">
    <property type="entry name" value="AA_adenyl_dom"/>
</dbReference>
<sequence length="1754" mass="185554">MNGPVLPTGAEYGQLLGALRLETPWAAVALDPVEDPADRPAEPPSAAPVRTDAWVPAGEVIDRIARADGDRIALGDGRRTWTYRQLLARTESLADRLRRAGVRRGDVVLVTMERGSAFAEAALAVWKAGGAFLPLKPGDPPAWREQAARASGARVAVAASAEPALPGVAHLVWPDPDPDPDAGPNPASAPAPGSDSDREGWEEPAGREGAAPGDLAYLVATSGSTGEPKLVMLEHRGVANLVRAQAETLPALGPGSRVLQFSHPTFDGAVFDLLLALAHGGRLEAITEAETSGEPLAAALRRRRVTHAVLPAAVLRTLGSERFDDLDVVLSVGDVCLPETARLWSGRHRFFNGYGPSETTVCATLHRGGADAGAERVPVGQAVGGVRVVVLDDDLRPVPAGEVGELCIGGAGVGRGYLGRPGPTAEAFVPDPFSAVPGARLYRTGDLGRLLPGGGTEFLGRRDNELKIRGVRIRLDDIQNALAALPGVRDAVAVAAGAAGEGDRNLVGYAVAEPGHRPTGAGLRAELARRLPAHLLPGAVLVLDAWPLTASGKVDRARLPDPHPAAGYRAARTPAEEALTSLAADLFGLGRVGRDDSFLALGGNSLLATRFAARAEAVLGRRLPLAALLSGATLAELAAAGDGGPPPPAVPGPVRGRPDGSRRVPSFAQERIWLMQELRPGSLAYHAQAALRIGGPLDPDALSAVLTDLVRRHEVLRSRFHNDDGRLRCTVEPPRPVELPLLDLSGRPAGLQGKLLGEAVERFVVRPFALDSEPLVRWLLIRLGGQEHVLVHAEHHLVHDGWSFNVFLRELVEGCLDHQRYGEVRRPEPEIQYYDHARWQRAWCLGPEAQRQRDFWRRELAGASTVLPLPRRAAAAGRRFVGAAPRVEIDAELARALEALGRRHGHSLYAVLLAAFFALLSRSTGAEDVLVGSGVANRRWQNTEDLMGMFVNTVVLRGRTADDPPFTALLDQVGHTVRAALDHQDLPFEEILAQSRAEHVPGVNPLVQASFSFHDAMPGRLGAAPFSLDVIEGLGTGSAKFDLNLIAFPRYRAAGCTGRGPGNVLQVPASDGPVPPSPAAALDGVTVSWEFDSDQLGAGFVTGLMRAYQEILRAVVRAPRTALSELALVSGAERGRLLRRALGRQDEPSADRVPEVVAEWVARTPQAPAVSADDEELTYRQLWLRAGELAAVLAESGVGRGDVVALHLPRSARLVVAMLATLMTGAGSLTLDPTHPPARLAALLEDSGTRTVLADPDGAGRLPAGRWQVLTPRPDPSYTGPPGAPVPGSPRDLAHVIYTSGSTGRPKGVQIEHRSLIARLRASDMAAPGPGRRVLATNATVFDVFAMEVWSALLNGAALHLLPAAAGPQEIARRIVRHDISHMTLVTPLLRVMTETSPDALARLQALVVGGDTAPPDVVRAALALGARRLVNSYGPTEVTVYATAFEANRAGRIGSEVPVGRPVSNAHLVLLDDRLNLVPDGFAGEICVGGPGVARGYLGRPAETAERFVPDPYSTEPGARLYRTGDRGQWLPDGNLRFLGRLDHQVKIRGFRIEPEEVRAALAALAGVREAEVVAHRAGEPQARLVGYAQAGPGGVLEPAALRAALAERLPGHLVPESILIVEDWPRGATGKVDRSRLPVPPPPAVTPQGRPADHGPAAEVLARVLAELLDLPEIGAEDDFFQLGGHSLLAMRYAATAGRALGLDIDLATVLAHPTVARLSAALGASAAPPALAEPPRRLPRKVPGPAARAQR</sequence>
<keyword evidence="2" id="KW-0596">Phosphopantetheine</keyword>
<accession>A0A919L4P5</accession>
<evidence type="ECO:0000256" key="4">
    <source>
        <dbReference type="SAM" id="MobiDB-lite"/>
    </source>
</evidence>
<dbReference type="InterPro" id="IPR000873">
    <property type="entry name" value="AMP-dep_synth/lig_dom"/>
</dbReference>
<dbReference type="SUPFAM" id="SSF56801">
    <property type="entry name" value="Acetyl-CoA synthetase-like"/>
    <property type="match status" value="2"/>
</dbReference>
<dbReference type="GO" id="GO:0044550">
    <property type="term" value="P:secondary metabolite biosynthetic process"/>
    <property type="evidence" value="ECO:0007669"/>
    <property type="project" value="TreeGrafter"/>
</dbReference>
<dbReference type="Gene3D" id="3.40.50.1820">
    <property type="entry name" value="alpha/beta hydrolase"/>
    <property type="match status" value="1"/>
</dbReference>
<dbReference type="GO" id="GO:0031177">
    <property type="term" value="F:phosphopantetheine binding"/>
    <property type="evidence" value="ECO:0007669"/>
    <property type="project" value="InterPro"/>
</dbReference>
<dbReference type="InterPro" id="IPR020845">
    <property type="entry name" value="AMP-binding_CS"/>
</dbReference>
<dbReference type="PROSITE" id="PS50075">
    <property type="entry name" value="CARRIER"/>
    <property type="match status" value="2"/>
</dbReference>
<feature type="region of interest" description="Disordered" evidence="4">
    <location>
        <begin position="1729"/>
        <end position="1754"/>
    </location>
</feature>
<evidence type="ECO:0000313" key="6">
    <source>
        <dbReference type="EMBL" id="GHH83908.1"/>
    </source>
</evidence>
<feature type="compositionally biased region" description="Basic and acidic residues" evidence="4">
    <location>
        <begin position="195"/>
        <end position="206"/>
    </location>
</feature>
<dbReference type="GO" id="GO:0017000">
    <property type="term" value="P:antibiotic biosynthetic process"/>
    <property type="evidence" value="ECO:0007669"/>
    <property type="project" value="UniProtKB-ARBA"/>
</dbReference>
<dbReference type="Gene3D" id="3.30.559.30">
    <property type="entry name" value="Nonribosomal peptide synthetase, condensation domain"/>
    <property type="match status" value="1"/>
</dbReference>
<dbReference type="Gene3D" id="3.40.50.12780">
    <property type="entry name" value="N-terminal domain of ligase-like"/>
    <property type="match status" value="1"/>
</dbReference>
<dbReference type="CDD" id="cd19531">
    <property type="entry name" value="LCL_NRPS-like"/>
    <property type="match status" value="1"/>
</dbReference>
<dbReference type="InterPro" id="IPR025110">
    <property type="entry name" value="AMP-bd_C"/>
</dbReference>
<dbReference type="GO" id="GO:0003824">
    <property type="term" value="F:catalytic activity"/>
    <property type="evidence" value="ECO:0007669"/>
    <property type="project" value="InterPro"/>
</dbReference>
<dbReference type="Pfam" id="PF00550">
    <property type="entry name" value="PP-binding"/>
    <property type="match status" value="2"/>
</dbReference>
<keyword evidence="3" id="KW-0597">Phosphoprotein</keyword>
<dbReference type="InterPro" id="IPR042099">
    <property type="entry name" value="ANL_N_sf"/>
</dbReference>